<dbReference type="KEGG" id="mng:MNEG_9464"/>
<evidence type="ECO:0000256" key="1">
    <source>
        <dbReference type="SAM" id="MobiDB-lite"/>
    </source>
</evidence>
<reference evidence="2 3" key="1">
    <citation type="journal article" date="2013" name="BMC Genomics">
        <title>Reconstruction of the lipid metabolism for the microalga Monoraphidium neglectum from its genome sequence reveals characteristics suitable for biofuel production.</title>
        <authorList>
            <person name="Bogen C."/>
            <person name="Al-Dilaimi A."/>
            <person name="Albersmeier A."/>
            <person name="Wichmann J."/>
            <person name="Grundmann M."/>
            <person name="Rupp O."/>
            <person name="Lauersen K.J."/>
            <person name="Blifernez-Klassen O."/>
            <person name="Kalinowski J."/>
            <person name="Goesmann A."/>
            <person name="Mussgnug J.H."/>
            <person name="Kruse O."/>
        </authorList>
    </citation>
    <scope>NUCLEOTIDE SEQUENCE [LARGE SCALE GENOMIC DNA]</scope>
    <source>
        <strain evidence="2 3">SAG 48.87</strain>
    </source>
</reference>
<evidence type="ECO:0000313" key="3">
    <source>
        <dbReference type="Proteomes" id="UP000054498"/>
    </source>
</evidence>
<keyword evidence="3" id="KW-1185">Reference proteome</keyword>
<gene>
    <name evidence="2" type="ORF">MNEG_9464</name>
</gene>
<evidence type="ECO:0000313" key="2">
    <source>
        <dbReference type="EMBL" id="KIY98496.1"/>
    </source>
</evidence>
<name>A0A0D2MCE4_9CHLO</name>
<feature type="compositionally biased region" description="Basic residues" evidence="1">
    <location>
        <begin position="45"/>
        <end position="56"/>
    </location>
</feature>
<organism evidence="2 3">
    <name type="scientific">Monoraphidium neglectum</name>
    <dbReference type="NCBI Taxonomy" id="145388"/>
    <lineage>
        <taxon>Eukaryota</taxon>
        <taxon>Viridiplantae</taxon>
        <taxon>Chlorophyta</taxon>
        <taxon>core chlorophytes</taxon>
        <taxon>Chlorophyceae</taxon>
        <taxon>CS clade</taxon>
        <taxon>Sphaeropleales</taxon>
        <taxon>Selenastraceae</taxon>
        <taxon>Monoraphidium</taxon>
    </lineage>
</organism>
<protein>
    <submittedName>
        <fullName evidence="2">Uncharacterized protein</fullName>
    </submittedName>
</protein>
<feature type="non-terminal residue" evidence="2">
    <location>
        <position position="77"/>
    </location>
</feature>
<dbReference type="Proteomes" id="UP000054498">
    <property type="component" value="Unassembled WGS sequence"/>
</dbReference>
<proteinExistence type="predicted"/>
<dbReference type="EMBL" id="KK102166">
    <property type="protein sequence ID" value="KIY98496.1"/>
    <property type="molecule type" value="Genomic_DNA"/>
</dbReference>
<dbReference type="RefSeq" id="XP_013897516.1">
    <property type="nucleotide sequence ID" value="XM_014042062.1"/>
</dbReference>
<feature type="region of interest" description="Disordered" evidence="1">
    <location>
        <begin position="37"/>
        <end position="56"/>
    </location>
</feature>
<accession>A0A0D2MCE4</accession>
<dbReference type="GeneID" id="25742339"/>
<sequence length="77" mass="8782">TVGWTRSELHPWAAAVQRRSAPTWARARARARAARRLAGSWPAGAKRHRAAARRGPARPRCAARRCWERPPLRRCFC</sequence>
<feature type="non-terminal residue" evidence="2">
    <location>
        <position position="1"/>
    </location>
</feature>
<dbReference type="AlphaFoldDB" id="A0A0D2MCE4"/>